<dbReference type="HOGENOM" id="CLU_3088593_0_0_1"/>
<dbReference type="EMBL" id="KN822018">
    <property type="protein sequence ID" value="KIM66227.1"/>
    <property type="molecule type" value="Genomic_DNA"/>
</dbReference>
<name>A0A0C3AMN1_9AGAM</name>
<evidence type="ECO:0000256" key="1">
    <source>
        <dbReference type="SAM" id="Phobius"/>
    </source>
</evidence>
<reference evidence="2 3" key="1">
    <citation type="submission" date="2014-04" db="EMBL/GenBank/DDBJ databases">
        <authorList>
            <consortium name="DOE Joint Genome Institute"/>
            <person name="Kuo A."/>
            <person name="Kohler A."/>
            <person name="Nagy L.G."/>
            <person name="Floudas D."/>
            <person name="Copeland A."/>
            <person name="Barry K.W."/>
            <person name="Cichocki N."/>
            <person name="Veneault-Fourrey C."/>
            <person name="LaButti K."/>
            <person name="Lindquist E.A."/>
            <person name="Lipzen A."/>
            <person name="Lundell T."/>
            <person name="Morin E."/>
            <person name="Murat C."/>
            <person name="Sun H."/>
            <person name="Tunlid A."/>
            <person name="Henrissat B."/>
            <person name="Grigoriev I.V."/>
            <person name="Hibbett D.S."/>
            <person name="Martin F."/>
            <person name="Nordberg H.P."/>
            <person name="Cantor M.N."/>
            <person name="Hua S.X."/>
        </authorList>
    </citation>
    <scope>NUCLEOTIDE SEQUENCE [LARGE SCALE GENOMIC DNA]</scope>
    <source>
        <strain evidence="2 3">Foug A</strain>
    </source>
</reference>
<evidence type="ECO:0000313" key="2">
    <source>
        <dbReference type="EMBL" id="KIM66227.1"/>
    </source>
</evidence>
<evidence type="ECO:0000313" key="3">
    <source>
        <dbReference type="Proteomes" id="UP000053989"/>
    </source>
</evidence>
<reference evidence="3" key="2">
    <citation type="submission" date="2015-01" db="EMBL/GenBank/DDBJ databases">
        <title>Evolutionary Origins and Diversification of the Mycorrhizal Mutualists.</title>
        <authorList>
            <consortium name="DOE Joint Genome Institute"/>
            <consortium name="Mycorrhizal Genomics Consortium"/>
            <person name="Kohler A."/>
            <person name="Kuo A."/>
            <person name="Nagy L.G."/>
            <person name="Floudas D."/>
            <person name="Copeland A."/>
            <person name="Barry K.W."/>
            <person name="Cichocki N."/>
            <person name="Veneault-Fourrey C."/>
            <person name="LaButti K."/>
            <person name="Lindquist E.A."/>
            <person name="Lipzen A."/>
            <person name="Lundell T."/>
            <person name="Morin E."/>
            <person name="Murat C."/>
            <person name="Riley R."/>
            <person name="Ohm R."/>
            <person name="Sun H."/>
            <person name="Tunlid A."/>
            <person name="Henrissat B."/>
            <person name="Grigoriev I.V."/>
            <person name="Hibbett D.S."/>
            <person name="Martin F."/>
        </authorList>
    </citation>
    <scope>NUCLEOTIDE SEQUENCE [LARGE SCALE GENOMIC DNA]</scope>
    <source>
        <strain evidence="3">Foug A</strain>
    </source>
</reference>
<proteinExistence type="predicted"/>
<organism evidence="2 3">
    <name type="scientific">Scleroderma citrinum Foug A</name>
    <dbReference type="NCBI Taxonomy" id="1036808"/>
    <lineage>
        <taxon>Eukaryota</taxon>
        <taxon>Fungi</taxon>
        <taxon>Dikarya</taxon>
        <taxon>Basidiomycota</taxon>
        <taxon>Agaricomycotina</taxon>
        <taxon>Agaricomycetes</taxon>
        <taxon>Agaricomycetidae</taxon>
        <taxon>Boletales</taxon>
        <taxon>Sclerodermatineae</taxon>
        <taxon>Sclerodermataceae</taxon>
        <taxon>Scleroderma</taxon>
    </lineage>
</organism>
<keyword evidence="1" id="KW-0812">Transmembrane</keyword>
<accession>A0A0C3AMN1</accession>
<keyword evidence="1" id="KW-0472">Membrane</keyword>
<protein>
    <submittedName>
        <fullName evidence="2">Uncharacterized protein</fullName>
    </submittedName>
</protein>
<dbReference type="Proteomes" id="UP000053989">
    <property type="component" value="Unassembled WGS sequence"/>
</dbReference>
<feature type="transmembrane region" description="Helical" evidence="1">
    <location>
        <begin position="28"/>
        <end position="46"/>
    </location>
</feature>
<keyword evidence="1" id="KW-1133">Transmembrane helix</keyword>
<sequence length="52" mass="5850">MAFLLVVRYNQEPAHPIAQASAEGMVTFIYNLVVFLKFPATINLVLTREQIA</sequence>
<dbReference type="AlphaFoldDB" id="A0A0C3AMN1"/>
<dbReference type="InParanoid" id="A0A0C3AMN1"/>
<gene>
    <name evidence="2" type="ORF">SCLCIDRAFT_1211455</name>
</gene>
<keyword evidence="3" id="KW-1185">Reference proteome</keyword>